<dbReference type="EMBL" id="VDFQ02000001">
    <property type="protein sequence ID" value="KAA1425136.1"/>
    <property type="molecule type" value="Genomic_DNA"/>
</dbReference>
<keyword evidence="1" id="KW-1133">Transmembrane helix</keyword>
<protein>
    <submittedName>
        <fullName evidence="2">Flp pilus-assembly TadE/G-like family protein</fullName>
    </submittedName>
</protein>
<dbReference type="AlphaFoldDB" id="A0A5Q6S461"/>
<keyword evidence="1" id="KW-0472">Membrane</keyword>
<proteinExistence type="predicted"/>
<accession>A0A5Q6S461</accession>
<dbReference type="NCBIfam" id="TIGR03816">
    <property type="entry name" value="tadE_like_DECH"/>
    <property type="match status" value="1"/>
</dbReference>
<reference evidence="2 3" key="1">
    <citation type="submission" date="2019-09" db="EMBL/GenBank/DDBJ databases">
        <title>Mumia zhuanghuii sp. nov. isolated from the intestinal contents of plateau pika (Ochotona curzoniae) in the Qinghai-Tibet plateau of China.</title>
        <authorList>
            <person name="Tian Z."/>
        </authorList>
    </citation>
    <scope>NUCLEOTIDE SEQUENCE [LARGE SCALE GENOMIC DNA]</scope>
    <source>
        <strain evidence="3">350</strain>
    </source>
</reference>
<keyword evidence="1" id="KW-0812">Transmembrane</keyword>
<evidence type="ECO:0000313" key="2">
    <source>
        <dbReference type="EMBL" id="KAA1425136.1"/>
    </source>
</evidence>
<evidence type="ECO:0000313" key="3">
    <source>
        <dbReference type="Proteomes" id="UP000307768"/>
    </source>
</evidence>
<comment type="caution">
    <text evidence="2">The sequence shown here is derived from an EMBL/GenBank/DDBJ whole genome shotgun (WGS) entry which is preliminary data.</text>
</comment>
<name>A0A5Q6S461_9ACTN</name>
<dbReference type="Proteomes" id="UP000307768">
    <property type="component" value="Unassembled WGS sequence"/>
</dbReference>
<dbReference type="PROSITE" id="PS51257">
    <property type="entry name" value="PROKAR_LIPOPROTEIN"/>
    <property type="match status" value="1"/>
</dbReference>
<feature type="transmembrane region" description="Helical" evidence="1">
    <location>
        <begin position="12"/>
        <end position="37"/>
    </location>
</feature>
<evidence type="ECO:0000256" key="1">
    <source>
        <dbReference type="SAM" id="Phobius"/>
    </source>
</evidence>
<dbReference type="InterPro" id="IPR021202">
    <property type="entry name" value="Rv3654c-like"/>
</dbReference>
<organism evidence="2 3">
    <name type="scientific">Mumia zhuanghuii</name>
    <dbReference type="NCBI Taxonomy" id="2585211"/>
    <lineage>
        <taxon>Bacteria</taxon>
        <taxon>Bacillati</taxon>
        <taxon>Actinomycetota</taxon>
        <taxon>Actinomycetes</taxon>
        <taxon>Propionibacteriales</taxon>
        <taxon>Nocardioidaceae</taxon>
        <taxon>Mumia</taxon>
    </lineage>
</organism>
<gene>
    <name evidence="2" type="ORF">FE697_004470</name>
</gene>
<sequence>MAPRKADESGVATVYAATIAVLLAAACVVVLQVAAVARLQHHVSSAADLTAIAASQAAVSGADACGAARRIASANRTVLRECELRAAAATVVVERTARLWGRELSVRRTARAAPSDYVPAREGRR</sequence>